<dbReference type="EMBL" id="CAEZTL010000008">
    <property type="protein sequence ID" value="CAB4562276.1"/>
    <property type="molecule type" value="Genomic_DNA"/>
</dbReference>
<dbReference type="InterPro" id="IPR000620">
    <property type="entry name" value="EamA_dom"/>
</dbReference>
<dbReference type="PANTHER" id="PTHR22911">
    <property type="entry name" value="ACYL-MALONYL CONDENSING ENZYME-RELATED"/>
    <property type="match status" value="1"/>
</dbReference>
<feature type="transmembrane region" description="Helical" evidence="1">
    <location>
        <begin position="262"/>
        <end position="280"/>
    </location>
</feature>
<gene>
    <name evidence="3" type="ORF">UFOPK1683_00190</name>
</gene>
<evidence type="ECO:0000313" key="3">
    <source>
        <dbReference type="EMBL" id="CAB4562276.1"/>
    </source>
</evidence>
<reference evidence="3" key="1">
    <citation type="submission" date="2020-05" db="EMBL/GenBank/DDBJ databases">
        <authorList>
            <person name="Chiriac C."/>
            <person name="Salcher M."/>
            <person name="Ghai R."/>
            <person name="Kavagutti S V."/>
        </authorList>
    </citation>
    <scope>NUCLEOTIDE SEQUENCE</scope>
</reference>
<name>A0A6J6DG66_9ZZZZ</name>
<feature type="domain" description="EamA" evidence="2">
    <location>
        <begin position="148"/>
        <end position="278"/>
    </location>
</feature>
<keyword evidence="1" id="KW-0472">Membrane</keyword>
<evidence type="ECO:0000256" key="1">
    <source>
        <dbReference type="SAM" id="Phobius"/>
    </source>
</evidence>
<feature type="transmembrane region" description="Helical" evidence="1">
    <location>
        <begin position="120"/>
        <end position="137"/>
    </location>
</feature>
<dbReference type="SUPFAM" id="SSF103481">
    <property type="entry name" value="Multidrug resistance efflux transporter EmrE"/>
    <property type="match status" value="2"/>
</dbReference>
<keyword evidence="1" id="KW-0812">Transmembrane</keyword>
<feature type="domain" description="EamA" evidence="2">
    <location>
        <begin position="3"/>
        <end position="136"/>
    </location>
</feature>
<dbReference type="Pfam" id="PF00892">
    <property type="entry name" value="EamA"/>
    <property type="match status" value="2"/>
</dbReference>
<feature type="transmembrane region" description="Helical" evidence="1">
    <location>
        <begin position="32"/>
        <end position="51"/>
    </location>
</feature>
<protein>
    <submittedName>
        <fullName evidence="3">Unannotated protein</fullName>
    </submittedName>
</protein>
<feature type="transmembrane region" description="Helical" evidence="1">
    <location>
        <begin position="92"/>
        <end position="113"/>
    </location>
</feature>
<sequence>MATLLALLSSLLWGSADYHAGNLSKKYPAMVVLGINQAFGLIFGILLVIISQDWIAPNLASDGYLINGALAGLSGYAGLLCLYAGLSTGRMGVVSPISSLSVLIPLTFALVIADESLSRPVTLGVVAAIIGAFLASGPEISSGLPIKPILLALGAACGFGAALTFMSIGSEISSLLTMTTMRVTTFFVTVGYFVKRGNFGGVQKRHIPLLIGIGISDFLANLLLGVATTKGLVSIAMVLGALYPIATAVLAFAFLHERLHKVQYIGIVLAVGGVAVISSMQ</sequence>
<feature type="transmembrane region" description="Helical" evidence="1">
    <location>
        <begin position="231"/>
        <end position="256"/>
    </location>
</feature>
<dbReference type="InterPro" id="IPR037185">
    <property type="entry name" value="EmrE-like"/>
</dbReference>
<feature type="transmembrane region" description="Helical" evidence="1">
    <location>
        <begin position="175"/>
        <end position="194"/>
    </location>
</feature>
<dbReference type="GO" id="GO:0016020">
    <property type="term" value="C:membrane"/>
    <property type="evidence" value="ECO:0007669"/>
    <property type="project" value="InterPro"/>
</dbReference>
<dbReference type="AlphaFoldDB" id="A0A6J6DG66"/>
<accession>A0A6J6DG66</accession>
<feature type="transmembrane region" description="Helical" evidence="1">
    <location>
        <begin position="149"/>
        <end position="168"/>
    </location>
</feature>
<proteinExistence type="predicted"/>
<feature type="transmembrane region" description="Helical" evidence="1">
    <location>
        <begin position="63"/>
        <end position="86"/>
    </location>
</feature>
<evidence type="ECO:0000259" key="2">
    <source>
        <dbReference type="Pfam" id="PF00892"/>
    </source>
</evidence>
<organism evidence="3">
    <name type="scientific">freshwater metagenome</name>
    <dbReference type="NCBI Taxonomy" id="449393"/>
    <lineage>
        <taxon>unclassified sequences</taxon>
        <taxon>metagenomes</taxon>
        <taxon>ecological metagenomes</taxon>
    </lineage>
</organism>
<keyword evidence="1" id="KW-1133">Transmembrane helix</keyword>
<dbReference type="PANTHER" id="PTHR22911:SF137">
    <property type="entry name" value="SOLUTE CARRIER FAMILY 35 MEMBER G2-RELATED"/>
    <property type="match status" value="1"/>
</dbReference>
<feature type="transmembrane region" description="Helical" evidence="1">
    <location>
        <begin position="206"/>
        <end position="224"/>
    </location>
</feature>